<organism evidence="1">
    <name type="scientific">Desertifilum tharense IPPAS B-1220</name>
    <dbReference type="NCBI Taxonomy" id="1781255"/>
    <lineage>
        <taxon>Bacteria</taxon>
        <taxon>Bacillati</taxon>
        <taxon>Cyanobacteriota</taxon>
        <taxon>Cyanophyceae</taxon>
        <taxon>Desertifilales</taxon>
        <taxon>Desertifilaceae</taxon>
        <taxon>Desertifilum</taxon>
    </lineage>
</organism>
<evidence type="ECO:0000313" key="1">
    <source>
        <dbReference type="EMBL" id="OEJ73381.1"/>
    </source>
</evidence>
<dbReference type="InterPro" id="IPR025132">
    <property type="entry name" value="DUF4058"/>
</dbReference>
<dbReference type="EMBL" id="MJGC01000089">
    <property type="protein sequence ID" value="OEJ73381.1"/>
    <property type="molecule type" value="Genomic_DNA"/>
</dbReference>
<protein>
    <recommendedName>
        <fullName evidence="2">DUF4058 family protein</fullName>
    </recommendedName>
</protein>
<comment type="caution">
    <text evidence="1">The sequence shown here is derived from an EMBL/GenBank/DDBJ whole genome shotgun (WGS) entry which is preliminary data.</text>
</comment>
<name>A0A1E5QFK4_9CYAN</name>
<dbReference type="RefSeq" id="WP_069969014.1">
    <property type="nucleotide sequence ID" value="NZ_CM124774.1"/>
</dbReference>
<accession>A0A1E5QFK4</accession>
<gene>
    <name evidence="1" type="ORF">BH720_20145</name>
</gene>
<reference evidence="1" key="1">
    <citation type="submission" date="2016-09" db="EMBL/GenBank/DDBJ databases">
        <title>Draft genome of thermotolerant cyanobacterium Desertifilum sp. strain IPPAS B-1220.</title>
        <authorList>
            <person name="Sinetova M.A."/>
            <person name="Bolakhan K."/>
            <person name="Zayadan B.K."/>
            <person name="Mironov K.S."/>
            <person name="Ustinova V."/>
            <person name="Kupriyanova E.V."/>
            <person name="Sidorov R.A."/>
            <person name="Skrypnik A.N."/>
            <person name="Gogoleva N.E."/>
            <person name="Gogolev Y.V."/>
            <person name="Los D.A."/>
        </authorList>
    </citation>
    <scope>NUCLEOTIDE SEQUENCE [LARGE SCALE GENOMIC DNA]</scope>
    <source>
        <strain evidence="1">IPPAS B-1220</strain>
    </source>
</reference>
<dbReference type="AlphaFoldDB" id="A0A1E5QFK4"/>
<dbReference type="Pfam" id="PF13267">
    <property type="entry name" value="DUF4058"/>
    <property type="match status" value="1"/>
</dbReference>
<proteinExistence type="predicted"/>
<sequence length="254" mass="28373">MQSMFPGMNPYLESPELGSEVHFGLIAVLARSLNAMITPKYRAAVEKRVYTDSLLVGIPDVVVVQRGAETNPEVIKPQQTTATLSKPLAVTVSIVEETQERFLEIREVATGSVVTVVEVLSPKNKRAGEGQVKYDTKRQRLLNSAVHLVEIDLLRTGEAKPVAGGIASDYRILVSRANYRPTAELYPFNLRDPLPRFLLPLRSGDSEPIIDLQTLLEQVYQEAALDLAIDYSMQPNPPLREEDFQWMQSLLEVE</sequence>
<evidence type="ECO:0008006" key="2">
    <source>
        <dbReference type="Google" id="ProtNLM"/>
    </source>
</evidence>
<dbReference type="OrthoDB" id="517639at2"/>